<dbReference type="InterPro" id="IPR045983">
    <property type="entry name" value="GUC-dom-containing_N"/>
</dbReference>
<dbReference type="RefSeq" id="WP_012390081.1">
    <property type="nucleotide sequence ID" value="NC_010602.1"/>
</dbReference>
<protein>
    <recommendedName>
        <fullName evidence="1">Guanylate cyclase domain-containing protein</fullName>
    </recommendedName>
</protein>
<dbReference type="AlphaFoldDB" id="B0SQ71"/>
<evidence type="ECO:0000313" key="2">
    <source>
        <dbReference type="EMBL" id="ABZ99223.1"/>
    </source>
</evidence>
<dbReference type="STRING" id="456481.LEPBI_I3158"/>
<dbReference type="OrthoDB" id="9801841at2"/>
<sequence>MKDSIIKQKFDTLRTFPTLKPEILQIAENYVNHSDDWKLLRVNPLKFATEHSLSESDSVDFFVHAAKVGLNEGSALAVVNDERLECHRF</sequence>
<keyword evidence="3" id="KW-1185">Reference proteome</keyword>
<dbReference type="EMBL" id="CP000786">
    <property type="protein sequence ID" value="ABZ99223.1"/>
    <property type="molecule type" value="Genomic_DNA"/>
</dbReference>
<organism evidence="2 3">
    <name type="scientific">Leptospira biflexa serovar Patoc (strain Patoc 1 / ATCC 23582 / Paris)</name>
    <dbReference type="NCBI Taxonomy" id="456481"/>
    <lineage>
        <taxon>Bacteria</taxon>
        <taxon>Pseudomonadati</taxon>
        <taxon>Spirochaetota</taxon>
        <taxon>Spirochaetia</taxon>
        <taxon>Leptospirales</taxon>
        <taxon>Leptospiraceae</taxon>
        <taxon>Leptospira</taxon>
    </lineage>
</organism>
<dbReference type="HOGENOM" id="CLU_2450969_0_0_12"/>
<dbReference type="BioCyc" id="LBIF456481:LEPBI_RS15465-MONOMER"/>
<accession>B0SQ71</accession>
<gene>
    <name evidence="2" type="ordered locus">LEPBI_I3158</name>
</gene>
<dbReference type="Proteomes" id="UP000001847">
    <property type="component" value="Chromosome I"/>
</dbReference>
<name>B0SQ71_LEPBP</name>
<dbReference type="KEGG" id="lbi:LEPBI_I3158"/>
<feature type="domain" description="Guanylate cyclase" evidence="1">
    <location>
        <begin position="7"/>
        <end position="72"/>
    </location>
</feature>
<evidence type="ECO:0000313" key="3">
    <source>
        <dbReference type="Proteomes" id="UP000001847"/>
    </source>
</evidence>
<reference evidence="2 3" key="1">
    <citation type="journal article" date="2008" name="PLoS ONE">
        <title>Genome sequence of the saprophyte Leptospira biflexa provides insights into the evolution of Leptospira and the pathogenesis of leptospirosis.</title>
        <authorList>
            <person name="Picardeau M."/>
            <person name="Bulach D.M."/>
            <person name="Bouchier C."/>
            <person name="Zuerner R.L."/>
            <person name="Zidane N."/>
            <person name="Wilson P.J."/>
            <person name="Creno S."/>
            <person name="Kuczek E.S."/>
            <person name="Bommezzadri S."/>
            <person name="Davis J.C."/>
            <person name="McGrath A."/>
            <person name="Johnson M.J."/>
            <person name="Boursaux-Eude C."/>
            <person name="Seemann T."/>
            <person name="Rouy Z."/>
            <person name="Coppel R.L."/>
            <person name="Rood J.I."/>
            <person name="Lajus A."/>
            <person name="Davies J.K."/>
            <person name="Medigue C."/>
            <person name="Adler B."/>
        </authorList>
    </citation>
    <scope>NUCLEOTIDE SEQUENCE [LARGE SCALE GENOMIC DNA]</scope>
    <source>
        <strain evidence="3">Patoc 1 / ATCC 23582 / Paris</strain>
    </source>
</reference>
<dbReference type="Pfam" id="PF19363">
    <property type="entry name" value="DUF5939"/>
    <property type="match status" value="1"/>
</dbReference>
<evidence type="ECO:0000259" key="1">
    <source>
        <dbReference type="Pfam" id="PF19363"/>
    </source>
</evidence>
<proteinExistence type="predicted"/>